<dbReference type="InterPro" id="IPR015943">
    <property type="entry name" value="WD40/YVTN_repeat-like_dom_sf"/>
</dbReference>
<feature type="region of interest" description="Disordered" evidence="1">
    <location>
        <begin position="1247"/>
        <end position="1271"/>
    </location>
</feature>
<feature type="compositionally biased region" description="Gly residues" evidence="1">
    <location>
        <begin position="592"/>
        <end position="609"/>
    </location>
</feature>
<feature type="region of interest" description="Disordered" evidence="1">
    <location>
        <begin position="573"/>
        <end position="616"/>
    </location>
</feature>
<comment type="caution">
    <text evidence="2">The sequence shown here is derived from an EMBL/GenBank/DDBJ whole genome shotgun (WGS) entry which is preliminary data.</text>
</comment>
<evidence type="ECO:0000313" key="2">
    <source>
        <dbReference type="EMBL" id="GBF97755.1"/>
    </source>
</evidence>
<feature type="compositionally biased region" description="Pro residues" evidence="1">
    <location>
        <begin position="358"/>
        <end position="367"/>
    </location>
</feature>
<name>A0A2V0PL66_9CHLO</name>
<feature type="compositionally biased region" description="Low complexity" evidence="1">
    <location>
        <begin position="736"/>
        <end position="758"/>
    </location>
</feature>
<feature type="compositionally biased region" description="Gly residues" evidence="1">
    <location>
        <begin position="573"/>
        <end position="583"/>
    </location>
</feature>
<accession>A0A2V0PL66</accession>
<dbReference type="Proteomes" id="UP000247498">
    <property type="component" value="Unassembled WGS sequence"/>
</dbReference>
<feature type="compositionally biased region" description="Low complexity" evidence="1">
    <location>
        <begin position="702"/>
        <end position="711"/>
    </location>
</feature>
<feature type="region of interest" description="Disordered" evidence="1">
    <location>
        <begin position="1492"/>
        <end position="1542"/>
    </location>
</feature>
<dbReference type="Gene3D" id="2.130.10.10">
    <property type="entry name" value="YVTN repeat-like/Quinoprotein amine dehydrogenase"/>
    <property type="match status" value="1"/>
</dbReference>
<feature type="region of interest" description="Disordered" evidence="1">
    <location>
        <begin position="352"/>
        <end position="382"/>
    </location>
</feature>
<dbReference type="InParanoid" id="A0A2V0PL66"/>
<feature type="compositionally biased region" description="Basic and acidic residues" evidence="1">
    <location>
        <begin position="712"/>
        <end position="735"/>
    </location>
</feature>
<feature type="compositionally biased region" description="Low complexity" evidence="1">
    <location>
        <begin position="1433"/>
        <end position="1443"/>
    </location>
</feature>
<dbReference type="SUPFAM" id="SSF50969">
    <property type="entry name" value="YVTN repeat-like/Quinoprotein amine dehydrogenase"/>
    <property type="match status" value="1"/>
</dbReference>
<feature type="region of interest" description="Disordered" evidence="1">
    <location>
        <begin position="1554"/>
        <end position="1683"/>
    </location>
</feature>
<feature type="compositionally biased region" description="Gly residues" evidence="1">
    <location>
        <begin position="1259"/>
        <end position="1271"/>
    </location>
</feature>
<organism evidence="2 3">
    <name type="scientific">Raphidocelis subcapitata</name>
    <dbReference type="NCBI Taxonomy" id="307507"/>
    <lineage>
        <taxon>Eukaryota</taxon>
        <taxon>Viridiplantae</taxon>
        <taxon>Chlorophyta</taxon>
        <taxon>core chlorophytes</taxon>
        <taxon>Chlorophyceae</taxon>
        <taxon>CS clade</taxon>
        <taxon>Sphaeropleales</taxon>
        <taxon>Selenastraceae</taxon>
        <taxon>Raphidocelis</taxon>
    </lineage>
</organism>
<feature type="non-terminal residue" evidence="2">
    <location>
        <position position="1683"/>
    </location>
</feature>
<feature type="compositionally biased region" description="Low complexity" evidence="1">
    <location>
        <begin position="1247"/>
        <end position="1258"/>
    </location>
</feature>
<keyword evidence="3" id="KW-1185">Reference proteome</keyword>
<feature type="compositionally biased region" description="Gly residues" evidence="1">
    <location>
        <begin position="1525"/>
        <end position="1536"/>
    </location>
</feature>
<dbReference type="FunCoup" id="A0A2V0PL66">
    <property type="interactions" value="759"/>
</dbReference>
<proteinExistence type="predicted"/>
<dbReference type="EMBL" id="BDRX01000107">
    <property type="protein sequence ID" value="GBF97755.1"/>
    <property type="molecule type" value="Genomic_DNA"/>
</dbReference>
<feature type="compositionally biased region" description="Low complexity" evidence="1">
    <location>
        <begin position="1512"/>
        <end position="1524"/>
    </location>
</feature>
<feature type="region of interest" description="Disordered" evidence="1">
    <location>
        <begin position="1417"/>
        <end position="1453"/>
    </location>
</feature>
<protein>
    <submittedName>
        <fullName evidence="2">Uncharacterized protein</fullName>
    </submittedName>
</protein>
<feature type="compositionally biased region" description="Gly residues" evidence="1">
    <location>
        <begin position="1554"/>
        <end position="1570"/>
    </location>
</feature>
<feature type="compositionally biased region" description="Gly residues" evidence="1">
    <location>
        <begin position="1627"/>
        <end position="1654"/>
    </location>
</feature>
<reference evidence="2 3" key="1">
    <citation type="journal article" date="2018" name="Sci. Rep.">
        <title>Raphidocelis subcapitata (=Pseudokirchneriella subcapitata) provides an insight into genome evolution and environmental adaptations in the Sphaeropleales.</title>
        <authorList>
            <person name="Suzuki S."/>
            <person name="Yamaguchi H."/>
            <person name="Nakajima N."/>
            <person name="Kawachi M."/>
        </authorList>
    </citation>
    <scope>NUCLEOTIDE SEQUENCE [LARGE SCALE GENOMIC DNA]</scope>
    <source>
        <strain evidence="2 3">NIES-35</strain>
    </source>
</reference>
<feature type="compositionally biased region" description="Low complexity" evidence="1">
    <location>
        <begin position="1666"/>
        <end position="1675"/>
    </location>
</feature>
<gene>
    <name evidence="2" type="ORF">Rsub_10180</name>
</gene>
<dbReference type="OrthoDB" id="511390at2759"/>
<feature type="region of interest" description="Disordered" evidence="1">
    <location>
        <begin position="1198"/>
        <end position="1224"/>
    </location>
</feature>
<dbReference type="InterPro" id="IPR011044">
    <property type="entry name" value="Quino_amine_DH_bsu"/>
</dbReference>
<dbReference type="STRING" id="307507.A0A2V0PL66"/>
<evidence type="ECO:0000256" key="1">
    <source>
        <dbReference type="SAM" id="MobiDB-lite"/>
    </source>
</evidence>
<evidence type="ECO:0000313" key="3">
    <source>
        <dbReference type="Proteomes" id="UP000247498"/>
    </source>
</evidence>
<feature type="region of interest" description="Disordered" evidence="1">
    <location>
        <begin position="696"/>
        <end position="761"/>
    </location>
</feature>
<feature type="compositionally biased region" description="Gly residues" evidence="1">
    <location>
        <begin position="1417"/>
        <end position="1432"/>
    </location>
</feature>
<sequence>MGQPGAVKLASAEALRLEAGGYVDCTTSLSIDVASLPRGTHARCIVFHPTKPLLAVGIDTCVSGYDLLTGCCLGRVDVRTPPVGMVYSPDGSLLVVATQEWHIIGVNTTNWRSRLLAPHRDPRSMRLDGIMLAVTSGAHPVIFFTRHGKDSVRMVVPGMEGRRQAEKLRWGLKLKLDVKKPVIGLAAHPREQRIVALFGDGALRGYALGQGGLAPTFTLPVDSLTGRVSLAACLLETHAHPFIQGASLLLYGTQNGGIMAFEMVGAEEPRLLLRARTPGGRPVLGLGVHRDSSTLLAFTTAAGGAVRALGWQMFAAAPGEDGAVGGDDAVASIGRAKQGRIILASIPVDVPDLDPAPDGAPPPPPPSEHWHEPQQQRGEGGGASWQALWAPTASMASDDGGANFLLGRVLAPVVASVALHGSLGIVAVQLTPPLALRQAPKIMSQQLGLISPAEASIARRTASVPLLRVLNDGQPVSYWPGGAAAPMHTALDFWQAAGGVGTGRLQFPCHLYYLGRGRVCKYGLASKAAGAFVALPDANREGRRHVARHLVHSPKQHAWLVFFECVEPPTADAGGGSGGGGGAAMRPDGVGSDPGDGGSDDGGSGGAGADGPERASDEGRWEFCLVKEGLSTSDQGAWFLPGKHGAFLGPRDEYFAVLPAGSATLRVYLTAAFRGKSAPAYTIDLGAPSPAGPGLLAGPGALGAPRASAEAAAERARKEKERKERKEKEEREKAEAAAAEGGEAGADAAADPAAAANAEPEKPAALLKAERRNAEASSDEEVDTLVPVIGVGAAFQPSAQHHTGPRRTPAPSSFAWRLGAGGSFVFAPGGGGDGGGGAGPMSGGGVVMWHAAGGRLAMAGLPAPPGGGLVYAAGDDSDDPDAEAGGTELLQAPTMGELRPEYSLQLQPGERALAVSWQNLSTGPPLEPQRTAAALLTTRRLLLVGGDLRVIAQVSSVAAGGCGGGVPHAITSFVWAGPALLYMTAAGQVMQLTWTGETHLIASVAAHPTPVLAGALADSLLLLRPSPAAGEPEVASRAVNMLQPLVLGWCSLAACGLLPRLSSARSALQQVLLSFDATTVTSAMLWTLLNSCCWDVAAALAAHATNVDAAAAMAANAAAGRWGAVVAALLSEHERSVYYPRPAPHGSALHSKLLAGAAGAMMHGQFGPARDMLVAAGEWETALALAVCQGDFASLRDLAAPPGAQPPAPPPPAPAAPAQQAEGGGLGLLDDDIFGLGALSAGLTGAAPAAAAGPTGATASGGGGGSRGGGGGAWSRVLSGLSDAERGELSRLARTLVSAHERNAGRLFVSPAGTGADWRLRPAMADDSFFANASDWSFGGPGKLPPMETSSFNAPKQFVQDGEVGPIPRAEAGTLGVYLGLSDLADASGPARDVASDGGAAAIDELLAFGLSGQSGGGGDSGGGVGGGGGAARAGSVASSVSGGDAGQLPDDLFDLAGGGAKGGFSDDDDDGAGAAARRIRVRIKSEAEIAASASGAGASQPQPDLREAASRLRLAPPGAARPGSAGGAPALGGGPAAASGSFSSLDALWAEEGGGAGAAAGTGGGGGTGASPAKPAAPKPPRAPVGGGPMLGGPPMKPKQQKAGAPERSAISDDDFFSALSPAIAPGGGGGGAGGGGLGPPGGGAPGGAGGLGLAAPPPPEQAPRPRAARTGAALPPPPPPP</sequence>
<feature type="compositionally biased region" description="Pro residues" evidence="1">
    <location>
        <begin position="1203"/>
        <end position="1215"/>
    </location>
</feature>